<dbReference type="EMBL" id="QICL01000015">
    <property type="protein sequence ID" value="PXV63148.1"/>
    <property type="molecule type" value="Genomic_DNA"/>
</dbReference>
<dbReference type="GO" id="GO:0019316">
    <property type="term" value="P:D-allose catabolic process"/>
    <property type="evidence" value="ECO:0007669"/>
    <property type="project" value="TreeGrafter"/>
</dbReference>
<feature type="binding site" evidence="4">
    <location>
        <begin position="78"/>
        <end position="82"/>
    </location>
    <ligand>
        <name>D-ribulose 5-phosphate</name>
        <dbReference type="ChEBI" id="CHEBI:58121"/>
    </ligand>
</feature>
<feature type="binding site" evidence="4">
    <location>
        <position position="144"/>
    </location>
    <ligand>
        <name>D-ribulose 5-phosphate</name>
        <dbReference type="ChEBI" id="CHEBI:58121"/>
    </ligand>
</feature>
<dbReference type="Gene3D" id="3.40.1400.10">
    <property type="entry name" value="Sugar-phosphate isomerase, RpiB/LacA/LacB"/>
    <property type="match status" value="1"/>
</dbReference>
<dbReference type="NCBIfam" id="TIGR00689">
    <property type="entry name" value="rpiB_lacA_lacB"/>
    <property type="match status" value="1"/>
</dbReference>
<dbReference type="NCBIfam" id="NF004051">
    <property type="entry name" value="PRK05571.1"/>
    <property type="match status" value="1"/>
</dbReference>
<dbReference type="SUPFAM" id="SSF89623">
    <property type="entry name" value="Ribose/Galactose isomerase RpiB/AlsB"/>
    <property type="match status" value="1"/>
</dbReference>
<dbReference type="PANTHER" id="PTHR30345:SF0">
    <property type="entry name" value="DNA DAMAGE-REPAIR_TOLERATION PROTEIN DRT102"/>
    <property type="match status" value="1"/>
</dbReference>
<feature type="binding site" evidence="4">
    <location>
        <begin position="20"/>
        <end position="21"/>
    </location>
    <ligand>
        <name>D-ribulose 5-phosphate</name>
        <dbReference type="ChEBI" id="CHEBI:58121"/>
    </ligand>
</feature>
<evidence type="ECO:0000256" key="3">
    <source>
        <dbReference type="PIRSR" id="PIRSR005384-1"/>
    </source>
</evidence>
<evidence type="ECO:0000313" key="6">
    <source>
        <dbReference type="Proteomes" id="UP000247973"/>
    </source>
</evidence>
<feature type="binding site" evidence="4">
    <location>
        <position position="111"/>
    </location>
    <ligand>
        <name>D-ribulose 5-phosphate</name>
        <dbReference type="ChEBI" id="CHEBI:58121"/>
    </ligand>
</feature>
<feature type="active site" description="Proton acceptor" evidence="3">
    <location>
        <position position="77"/>
    </location>
</feature>
<feature type="binding site" evidence="4">
    <location>
        <position position="148"/>
    </location>
    <ligand>
        <name>D-ribulose 5-phosphate</name>
        <dbReference type="ChEBI" id="CHEBI:58121"/>
    </ligand>
</feature>
<dbReference type="RefSeq" id="WP_110311062.1">
    <property type="nucleotide sequence ID" value="NZ_QICL01000015.1"/>
</dbReference>
<dbReference type="InterPro" id="IPR003500">
    <property type="entry name" value="RpiB_LacA_LacB"/>
</dbReference>
<keyword evidence="2 5" id="KW-0413">Isomerase</keyword>
<evidence type="ECO:0000256" key="2">
    <source>
        <dbReference type="ARBA" id="ARBA00023235"/>
    </source>
</evidence>
<dbReference type="GO" id="GO:0004751">
    <property type="term" value="F:ribose-5-phosphate isomerase activity"/>
    <property type="evidence" value="ECO:0007669"/>
    <property type="project" value="TreeGrafter"/>
</dbReference>
<sequence length="154" mass="17067">MAITQSLFSQSEKPVGLCSDHAGFELKSYLISLFEEKGIAYKDFGTYTSESCDYPDFAHPMAIAIEKGECYPGIGICGTGNGINITLNKHQGIRSVLCWNPEIAKLTRAHNDANVLVIPGRYVSHEEAYNIVVAFFNTPFEGGRHIRRIEKIPV</sequence>
<dbReference type="InterPro" id="IPR004785">
    <property type="entry name" value="RpiB"/>
</dbReference>
<evidence type="ECO:0000256" key="1">
    <source>
        <dbReference type="ARBA" id="ARBA00008754"/>
    </source>
</evidence>
<dbReference type="Proteomes" id="UP000247973">
    <property type="component" value="Unassembled WGS sequence"/>
</dbReference>
<protein>
    <submittedName>
        <fullName evidence="5">Ribose 5-phosphate isomerase B</fullName>
    </submittedName>
</protein>
<dbReference type="GO" id="GO:0009052">
    <property type="term" value="P:pentose-phosphate shunt, non-oxidative branch"/>
    <property type="evidence" value="ECO:0007669"/>
    <property type="project" value="TreeGrafter"/>
</dbReference>
<feature type="active site" description="Proton donor" evidence="3">
    <location>
        <position position="110"/>
    </location>
</feature>
<keyword evidence="6" id="KW-1185">Reference proteome</keyword>
<evidence type="ECO:0000313" key="5">
    <source>
        <dbReference type="EMBL" id="PXV63148.1"/>
    </source>
</evidence>
<reference evidence="5 6" key="1">
    <citation type="submission" date="2018-03" db="EMBL/GenBank/DDBJ databases">
        <title>Genomic Encyclopedia of Archaeal and Bacterial Type Strains, Phase II (KMG-II): from individual species to whole genera.</title>
        <authorList>
            <person name="Goeker M."/>
        </authorList>
    </citation>
    <scope>NUCLEOTIDE SEQUENCE [LARGE SCALE GENOMIC DNA]</scope>
    <source>
        <strain evidence="5 6">DSM 100214</strain>
    </source>
</reference>
<comment type="similarity">
    <text evidence="1">Belongs to the LacAB/RpiB family.</text>
</comment>
<dbReference type="PIRSF" id="PIRSF005384">
    <property type="entry name" value="RpiB_LacA_B"/>
    <property type="match status" value="1"/>
</dbReference>
<feature type="binding site" evidence="4">
    <location>
        <position position="121"/>
    </location>
    <ligand>
        <name>D-ribulose 5-phosphate</name>
        <dbReference type="ChEBI" id="CHEBI:58121"/>
    </ligand>
</feature>
<dbReference type="Pfam" id="PF02502">
    <property type="entry name" value="LacAB_rpiB"/>
    <property type="match status" value="1"/>
</dbReference>
<accession>A0A2V3PPT0</accession>
<name>A0A2V3PPT0_9BACT</name>
<organism evidence="5 6">
    <name type="scientific">Dysgonomonas alginatilytica</name>
    <dbReference type="NCBI Taxonomy" id="1605892"/>
    <lineage>
        <taxon>Bacteria</taxon>
        <taxon>Pseudomonadati</taxon>
        <taxon>Bacteroidota</taxon>
        <taxon>Bacteroidia</taxon>
        <taxon>Bacteroidales</taxon>
        <taxon>Dysgonomonadaceae</taxon>
        <taxon>Dysgonomonas</taxon>
    </lineage>
</organism>
<dbReference type="AlphaFoldDB" id="A0A2V3PPT0"/>
<dbReference type="InterPro" id="IPR036569">
    <property type="entry name" value="RpiB_LacA_LacB_sf"/>
</dbReference>
<dbReference type="OrthoDB" id="1778624at2"/>
<comment type="caution">
    <text evidence="5">The sequence shown here is derived from an EMBL/GenBank/DDBJ whole genome shotgun (WGS) entry which is preliminary data.</text>
</comment>
<evidence type="ECO:0000256" key="4">
    <source>
        <dbReference type="PIRSR" id="PIRSR005384-2"/>
    </source>
</evidence>
<dbReference type="NCBIfam" id="TIGR01120">
    <property type="entry name" value="rpiB"/>
    <property type="match status" value="1"/>
</dbReference>
<gene>
    <name evidence="5" type="ORF">CLV62_11530</name>
</gene>
<dbReference type="PANTHER" id="PTHR30345">
    <property type="entry name" value="RIBOSE-5-PHOSPHATE ISOMERASE B"/>
    <property type="match status" value="1"/>
</dbReference>
<proteinExistence type="inferred from homology"/>